<accession>A0ACC1SK23</accession>
<reference evidence="1" key="1">
    <citation type="submission" date="2022-08" db="EMBL/GenBank/DDBJ databases">
        <title>Genome Sequence of Fusarium decemcellulare.</title>
        <authorList>
            <person name="Buettner E."/>
        </authorList>
    </citation>
    <scope>NUCLEOTIDE SEQUENCE</scope>
    <source>
        <strain evidence="1">Babe19</strain>
    </source>
</reference>
<evidence type="ECO:0000313" key="2">
    <source>
        <dbReference type="Proteomes" id="UP001148629"/>
    </source>
</evidence>
<proteinExistence type="predicted"/>
<organism evidence="1 2">
    <name type="scientific">Fusarium decemcellulare</name>
    <dbReference type="NCBI Taxonomy" id="57161"/>
    <lineage>
        <taxon>Eukaryota</taxon>
        <taxon>Fungi</taxon>
        <taxon>Dikarya</taxon>
        <taxon>Ascomycota</taxon>
        <taxon>Pezizomycotina</taxon>
        <taxon>Sordariomycetes</taxon>
        <taxon>Hypocreomycetidae</taxon>
        <taxon>Hypocreales</taxon>
        <taxon>Nectriaceae</taxon>
        <taxon>Fusarium</taxon>
        <taxon>Fusarium decemcellulare species complex</taxon>
    </lineage>
</organism>
<keyword evidence="2" id="KW-1185">Reference proteome</keyword>
<dbReference type="EMBL" id="JANRMS010000355">
    <property type="protein sequence ID" value="KAJ3541375.1"/>
    <property type="molecule type" value="Genomic_DNA"/>
</dbReference>
<gene>
    <name evidence="1" type="ORF">NM208_g4640</name>
</gene>
<comment type="caution">
    <text evidence="1">The sequence shown here is derived from an EMBL/GenBank/DDBJ whole genome shotgun (WGS) entry which is preliminary data.</text>
</comment>
<name>A0ACC1SK23_9HYPO</name>
<dbReference type="Proteomes" id="UP001148629">
    <property type="component" value="Unassembled WGS sequence"/>
</dbReference>
<sequence length="462" mass="50823">MASSSSSPDWSSQADGTFTRPLDTLETFFKLLADGGAPINREHWAITVALRLKHAWLMLAQLHPNLTGTAQPDNSSTKQVLTVSPLDAKWWIAETFILHDDIPDSKALFASLRPSPTARCHWLPTSKELCIPSSHWRIDGIGMLMLANSFLKILTATLHGSNFDSDGQGPLTPSLDPIVSSYTCEETTPLYLRSAADAMVADFVRGVPSIALPTTLGSQSNVPGPTEREAFSFDVGTTQAIVSACKERGLSVPSAAHAAIVRVTAAYPQHPLAKSYAAFFPTDLRRHLPDPWNKNNFAVGMFCSGLPATVTDVIGKSFDDIANVLNEVYRRDLAQVCTDDDGNPVGMLHLTAPYIRRTTKLFNTPPPPELPPVENPDLSSFGKIEQYLQHEYIYEQGDKGRVIVDDFWIGTETLARSLQCHVWTFRDQLTIQGCFNISFYDSSFVSEVLQKVKDELVEGLGL</sequence>
<evidence type="ECO:0000313" key="1">
    <source>
        <dbReference type="EMBL" id="KAJ3541375.1"/>
    </source>
</evidence>
<protein>
    <submittedName>
        <fullName evidence="1">Uncharacterized protein</fullName>
    </submittedName>
</protein>